<evidence type="ECO:0000256" key="1">
    <source>
        <dbReference type="ARBA" id="ARBA00004123"/>
    </source>
</evidence>
<feature type="region of interest" description="Disordered" evidence="13">
    <location>
        <begin position="1"/>
        <end position="79"/>
    </location>
</feature>
<evidence type="ECO:0000256" key="9">
    <source>
        <dbReference type="ARBA" id="ARBA00023204"/>
    </source>
</evidence>
<evidence type="ECO:0000256" key="6">
    <source>
        <dbReference type="ARBA" id="ARBA00023015"/>
    </source>
</evidence>
<evidence type="ECO:0000256" key="4">
    <source>
        <dbReference type="ARBA" id="ARBA00022763"/>
    </source>
</evidence>
<feature type="region of interest" description="Disordered" evidence="13">
    <location>
        <begin position="339"/>
        <end position="358"/>
    </location>
</feature>
<dbReference type="PANTHER" id="PTHR12855:SF10">
    <property type="entry name" value="DNA METHYLTRANSFERASE 1-ASSOCIATED PROTEIN 1"/>
    <property type="match status" value="1"/>
</dbReference>
<keyword evidence="8" id="KW-0804">Transcription</keyword>
<dbReference type="PANTHER" id="PTHR12855">
    <property type="entry name" value="DNA METHYLTRANSFERASE 1-ASSOCIATED PROTEIN 1 FAMILY MEMBER"/>
    <property type="match status" value="1"/>
</dbReference>
<feature type="compositionally biased region" description="Low complexity" evidence="13">
    <location>
        <begin position="1"/>
        <end position="15"/>
    </location>
</feature>
<evidence type="ECO:0000256" key="12">
    <source>
        <dbReference type="ARBA" id="ARBA00038745"/>
    </source>
</evidence>
<dbReference type="Gene3D" id="1.10.10.60">
    <property type="entry name" value="Homeodomain-like"/>
    <property type="match status" value="1"/>
</dbReference>
<dbReference type="InterPro" id="IPR032563">
    <property type="entry name" value="DAMP1_SANT-like"/>
</dbReference>
<dbReference type="FunFam" id="1.10.10.60:FF:000521">
    <property type="entry name" value="SWR1-complex protein 4"/>
    <property type="match status" value="1"/>
</dbReference>
<evidence type="ECO:0000256" key="13">
    <source>
        <dbReference type="SAM" id="MobiDB-lite"/>
    </source>
</evidence>
<evidence type="ECO:0000256" key="10">
    <source>
        <dbReference type="ARBA" id="ARBA00023242"/>
    </source>
</evidence>
<evidence type="ECO:0000256" key="8">
    <source>
        <dbReference type="ARBA" id="ARBA00023163"/>
    </source>
</evidence>
<evidence type="ECO:0000256" key="7">
    <source>
        <dbReference type="ARBA" id="ARBA00023159"/>
    </source>
</evidence>
<evidence type="ECO:0000256" key="5">
    <source>
        <dbReference type="ARBA" id="ARBA00022853"/>
    </source>
</evidence>
<feature type="region of interest" description="Disordered" evidence="13">
    <location>
        <begin position="364"/>
        <end position="390"/>
    </location>
</feature>
<keyword evidence="9" id="KW-0234">DNA repair</keyword>
<accession>A0A5B0MJ27</accession>
<feature type="compositionally biased region" description="Low complexity" evidence="13">
    <location>
        <begin position="521"/>
        <end position="535"/>
    </location>
</feature>
<protein>
    <recommendedName>
        <fullName evidence="3">SWR1-complex protein 4</fullName>
    </recommendedName>
</protein>
<reference evidence="17 18" key="1">
    <citation type="submission" date="2019-05" db="EMBL/GenBank/DDBJ databases">
        <title>Emergence of the Ug99 lineage of the wheat stem rust pathogen through somatic hybridization.</title>
        <authorList>
            <person name="Li F."/>
            <person name="Upadhyaya N.M."/>
            <person name="Sperschneider J."/>
            <person name="Matny O."/>
            <person name="Nguyen-Phuc H."/>
            <person name="Mago R."/>
            <person name="Raley C."/>
            <person name="Miller M.E."/>
            <person name="Silverstein K.A.T."/>
            <person name="Henningsen E."/>
            <person name="Hirsch C.D."/>
            <person name="Visser B."/>
            <person name="Pretorius Z.A."/>
            <person name="Steffenson B.J."/>
            <person name="Schwessinger B."/>
            <person name="Dodds P.N."/>
            <person name="Figueroa M."/>
        </authorList>
    </citation>
    <scope>NUCLEOTIDE SEQUENCE [LARGE SCALE GENOMIC DNA]</scope>
    <source>
        <strain evidence="16">21-0</strain>
        <strain evidence="15 18">Ug99</strain>
    </source>
</reference>
<dbReference type="Proteomes" id="UP000325313">
    <property type="component" value="Unassembled WGS sequence"/>
</dbReference>
<evidence type="ECO:0000313" key="15">
    <source>
        <dbReference type="EMBL" id="KAA1076193.1"/>
    </source>
</evidence>
<keyword evidence="6" id="KW-0805">Transcription regulation</keyword>
<dbReference type="GO" id="GO:0006281">
    <property type="term" value="P:DNA repair"/>
    <property type="evidence" value="ECO:0007669"/>
    <property type="project" value="UniProtKB-KW"/>
</dbReference>
<dbReference type="OrthoDB" id="19740at2759"/>
<keyword evidence="17" id="KW-1185">Reference proteome</keyword>
<dbReference type="GO" id="GO:0035267">
    <property type="term" value="C:NuA4 histone acetyltransferase complex"/>
    <property type="evidence" value="ECO:0007669"/>
    <property type="project" value="InterPro"/>
</dbReference>
<dbReference type="Pfam" id="PF16282">
    <property type="entry name" value="SANT_DAMP1_like"/>
    <property type="match status" value="1"/>
</dbReference>
<dbReference type="InterPro" id="IPR027109">
    <property type="entry name" value="Swc4/Dmap1"/>
</dbReference>
<keyword evidence="4" id="KW-0227">DNA damage</keyword>
<feature type="compositionally biased region" description="Low complexity" evidence="13">
    <location>
        <begin position="578"/>
        <end position="596"/>
    </location>
</feature>
<dbReference type="AlphaFoldDB" id="A0A5B0MJ27"/>
<name>A0A5B0MJ27_PUCGR</name>
<gene>
    <name evidence="15" type="primary">SWC4_2</name>
    <name evidence="16" type="synonym">SWC4_1</name>
    <name evidence="16" type="ORF">PGT21_035635</name>
    <name evidence="15" type="ORF">PGTUg99_036960</name>
</gene>
<evidence type="ECO:0000256" key="3">
    <source>
        <dbReference type="ARBA" id="ARBA00019132"/>
    </source>
</evidence>
<keyword evidence="10" id="KW-0539">Nucleus</keyword>
<sequence length="618" mass="70363">MTTTIDENNNNNTNNNDDKENINNRTQTGDQEPTEDEQEERPSQPSTDNNQPKKIETTPTNNETEPSASTSKSDPTLIKLIGNNVPSIPLEVLKRNPHSKDPSPSDPKWIWAPIDHPARKDGLKLNHWVRTDDQEVYRFAKYDTTSNVFSYTTEEYYHLLRDDDWTKAETDYLFNLLNTYDLRFPVVHDRYEFVGSHERTLDDLKARYYSICQKLIPHRPSTSSTSTHLDDPNKKQLIQSYHFDKQREVERKKHVKSLLNRTPAQLQQEEFIYIETRRLEQNLLKRIRNRDEVMKIIGGFQHHILNEMKFWPIVEPSPTTLQLSRLAISNSINNNLNSANNPSGFAHPPESTSRSAHLNQLDKRNARREDTTMDDLPINASSGGLVGDNQEMNGERPKGIDPQEQIEHDTKHCIYRFDSNSLSGSTTGSGGHHRTVCLRSARIPLPKTAAAQTRISTVWSELNIPNLLSYLPKPLIMPTRKNVESYERLIQATNQLIDLKRLIDRVDNDLKVHRKKKDSLLATLSTSSTHPTSPAKIELDNPPARPPQPNPTIESNPEDPSLLGPDPPKTTTNKKRSASVCSSSSSCPSTVGSTTHHQQHQQHPKSGSQSSRKKIRKN</sequence>
<keyword evidence="5" id="KW-0156">Chromatin regulator</keyword>
<dbReference type="Proteomes" id="UP000324748">
    <property type="component" value="Unassembled WGS sequence"/>
</dbReference>
<organism evidence="15 18">
    <name type="scientific">Puccinia graminis f. sp. tritici</name>
    <dbReference type="NCBI Taxonomy" id="56615"/>
    <lineage>
        <taxon>Eukaryota</taxon>
        <taxon>Fungi</taxon>
        <taxon>Dikarya</taxon>
        <taxon>Basidiomycota</taxon>
        <taxon>Pucciniomycotina</taxon>
        <taxon>Pucciniomycetes</taxon>
        <taxon>Pucciniales</taxon>
        <taxon>Pucciniaceae</taxon>
        <taxon>Puccinia</taxon>
    </lineage>
</organism>
<comment type="function">
    <text evidence="11">Component of the SWR1 complex which mediates the ATP-dependent exchange of histone H2A for the H2A variant HZT1 leading to transcriptional regulation of selected genes by chromatin remodeling. Component of the NuA4 histone acetyltransferase complex which is involved in transcriptional activation of selected genes principally by acetylation of nucleosomal histone H4 and H2A. The NuA4 complex is also involved in DNA repair.</text>
</comment>
<dbReference type="GO" id="GO:0000122">
    <property type="term" value="P:negative regulation of transcription by RNA polymerase II"/>
    <property type="evidence" value="ECO:0007669"/>
    <property type="project" value="TreeGrafter"/>
</dbReference>
<feature type="domain" description="DAMP1 SANT/Myb-like" evidence="14">
    <location>
        <begin position="137"/>
        <end position="216"/>
    </location>
</feature>
<comment type="similarity">
    <text evidence="2">Belongs to the SWC4 family.</text>
</comment>
<feature type="compositionally biased region" description="Low complexity" evidence="13">
    <location>
        <begin position="57"/>
        <end position="66"/>
    </location>
</feature>
<evidence type="ECO:0000313" key="18">
    <source>
        <dbReference type="Proteomes" id="UP000325313"/>
    </source>
</evidence>
<dbReference type="EMBL" id="VDEP01000471">
    <property type="protein sequence ID" value="KAA1076193.1"/>
    <property type="molecule type" value="Genomic_DNA"/>
</dbReference>
<dbReference type="GO" id="GO:0000812">
    <property type="term" value="C:Swr1 complex"/>
    <property type="evidence" value="ECO:0007669"/>
    <property type="project" value="TreeGrafter"/>
</dbReference>
<dbReference type="GO" id="GO:0006338">
    <property type="term" value="P:chromatin remodeling"/>
    <property type="evidence" value="ECO:0007669"/>
    <property type="project" value="InterPro"/>
</dbReference>
<evidence type="ECO:0000256" key="11">
    <source>
        <dbReference type="ARBA" id="ARBA00025264"/>
    </source>
</evidence>
<evidence type="ECO:0000259" key="14">
    <source>
        <dbReference type="Pfam" id="PF16282"/>
    </source>
</evidence>
<evidence type="ECO:0000313" key="16">
    <source>
        <dbReference type="EMBL" id="KAA1091563.1"/>
    </source>
</evidence>
<keyword evidence="7" id="KW-0010">Activator</keyword>
<feature type="region of interest" description="Disordered" evidence="13">
    <location>
        <begin position="521"/>
        <end position="618"/>
    </location>
</feature>
<dbReference type="GO" id="GO:0003714">
    <property type="term" value="F:transcription corepressor activity"/>
    <property type="evidence" value="ECO:0007669"/>
    <property type="project" value="TreeGrafter"/>
</dbReference>
<evidence type="ECO:0000256" key="2">
    <source>
        <dbReference type="ARBA" id="ARBA00006918"/>
    </source>
</evidence>
<comment type="subcellular location">
    <subcellularLocation>
        <location evidence="1">Nucleus</location>
    </subcellularLocation>
</comment>
<proteinExistence type="inferred from homology"/>
<comment type="caution">
    <text evidence="15">The sequence shown here is derived from an EMBL/GenBank/DDBJ whole genome shotgun (WGS) entry which is preliminary data.</text>
</comment>
<dbReference type="EMBL" id="VSWC01000092">
    <property type="protein sequence ID" value="KAA1091563.1"/>
    <property type="molecule type" value="Genomic_DNA"/>
</dbReference>
<evidence type="ECO:0000313" key="17">
    <source>
        <dbReference type="Proteomes" id="UP000324748"/>
    </source>
</evidence>
<comment type="subunit">
    <text evidence="12">Component of the SWR1 chromatin-remodeling complex and of the NuA4 histone acetyltransferase complex.</text>
</comment>